<feature type="compositionally biased region" description="Polar residues" evidence="1">
    <location>
        <begin position="57"/>
        <end position="83"/>
    </location>
</feature>
<protein>
    <submittedName>
        <fullName evidence="2">Uncharacterized protein</fullName>
    </submittedName>
</protein>
<sequence>MKSEATSSTLVGPSPTESKTRGSQSSGSRVANAVLHCRAVVSQSGRQYFDRDGNYVPPQSSDVDYKTYTYNNRRYGNPLSNQGAPPGYQVPPSSYPGIPNFPPNQYNPSYNPDLYNPISYNPNYGSLDVQRGLPRPDDPRFDNTSNVQERRQNTDSVCNYDRIG</sequence>
<evidence type="ECO:0000256" key="1">
    <source>
        <dbReference type="SAM" id="MobiDB-lite"/>
    </source>
</evidence>
<feature type="compositionally biased region" description="Polar residues" evidence="1">
    <location>
        <begin position="1"/>
        <end position="29"/>
    </location>
</feature>
<name>A0A8S9XVN3_APOLU</name>
<dbReference type="AlphaFoldDB" id="A0A8S9XVN3"/>
<organism evidence="2 3">
    <name type="scientific">Apolygus lucorum</name>
    <name type="common">Small green plant bug</name>
    <name type="synonym">Lygocoris lucorum</name>
    <dbReference type="NCBI Taxonomy" id="248454"/>
    <lineage>
        <taxon>Eukaryota</taxon>
        <taxon>Metazoa</taxon>
        <taxon>Ecdysozoa</taxon>
        <taxon>Arthropoda</taxon>
        <taxon>Hexapoda</taxon>
        <taxon>Insecta</taxon>
        <taxon>Pterygota</taxon>
        <taxon>Neoptera</taxon>
        <taxon>Paraneoptera</taxon>
        <taxon>Hemiptera</taxon>
        <taxon>Heteroptera</taxon>
        <taxon>Panheteroptera</taxon>
        <taxon>Cimicomorpha</taxon>
        <taxon>Miridae</taxon>
        <taxon>Mirini</taxon>
        <taxon>Apolygus</taxon>
    </lineage>
</organism>
<dbReference type="EMBL" id="WIXP02000003">
    <property type="protein sequence ID" value="KAF6213122.1"/>
    <property type="molecule type" value="Genomic_DNA"/>
</dbReference>
<evidence type="ECO:0000313" key="2">
    <source>
        <dbReference type="EMBL" id="KAF6213122.1"/>
    </source>
</evidence>
<reference evidence="2" key="1">
    <citation type="journal article" date="2021" name="Mol. Ecol. Resour.">
        <title>Apolygus lucorum genome provides insights into omnivorousness and mesophyll feeding.</title>
        <authorList>
            <person name="Liu Y."/>
            <person name="Liu H."/>
            <person name="Wang H."/>
            <person name="Huang T."/>
            <person name="Liu B."/>
            <person name="Yang B."/>
            <person name="Yin L."/>
            <person name="Li B."/>
            <person name="Zhang Y."/>
            <person name="Zhang S."/>
            <person name="Jiang F."/>
            <person name="Zhang X."/>
            <person name="Ren Y."/>
            <person name="Wang B."/>
            <person name="Wang S."/>
            <person name="Lu Y."/>
            <person name="Wu K."/>
            <person name="Fan W."/>
            <person name="Wang G."/>
        </authorList>
    </citation>
    <scope>NUCLEOTIDE SEQUENCE</scope>
    <source>
        <strain evidence="2">12Hb</strain>
    </source>
</reference>
<keyword evidence="3" id="KW-1185">Reference proteome</keyword>
<feature type="region of interest" description="Disordered" evidence="1">
    <location>
        <begin position="46"/>
        <end position="164"/>
    </location>
</feature>
<feature type="region of interest" description="Disordered" evidence="1">
    <location>
        <begin position="1"/>
        <end position="30"/>
    </location>
</feature>
<dbReference type="OrthoDB" id="408631at2759"/>
<accession>A0A8S9XVN3</accession>
<evidence type="ECO:0000313" key="3">
    <source>
        <dbReference type="Proteomes" id="UP000466442"/>
    </source>
</evidence>
<dbReference type="Proteomes" id="UP000466442">
    <property type="component" value="Unassembled WGS sequence"/>
</dbReference>
<proteinExistence type="predicted"/>
<gene>
    <name evidence="2" type="ORF">GE061_010837</name>
</gene>
<comment type="caution">
    <text evidence="2">The sequence shown here is derived from an EMBL/GenBank/DDBJ whole genome shotgun (WGS) entry which is preliminary data.</text>
</comment>